<name>A0A975GJ64_9BACT</name>
<keyword evidence="3" id="KW-1185">Reference proteome</keyword>
<reference evidence="2" key="1">
    <citation type="journal article" date="2021" name="Microb. Physiol.">
        <title>Proteogenomic Insights into the Physiology of Marine, Sulfate-Reducing, Filamentous Desulfonema limicola and Desulfonema magnum.</title>
        <authorList>
            <person name="Schnaars V."/>
            <person name="Wohlbrand L."/>
            <person name="Scheve S."/>
            <person name="Hinrichs C."/>
            <person name="Reinhardt R."/>
            <person name="Rabus R."/>
        </authorList>
    </citation>
    <scope>NUCLEOTIDE SEQUENCE</scope>
    <source>
        <strain evidence="2">5ac10</strain>
    </source>
</reference>
<gene>
    <name evidence="2" type="ORF">dnl_55700</name>
</gene>
<feature type="compositionally biased region" description="Acidic residues" evidence="1">
    <location>
        <begin position="76"/>
        <end position="85"/>
    </location>
</feature>
<accession>A0A975GJ64</accession>
<feature type="region of interest" description="Disordered" evidence="1">
    <location>
        <begin position="76"/>
        <end position="112"/>
    </location>
</feature>
<dbReference type="KEGG" id="dli:dnl_55700"/>
<dbReference type="EMBL" id="CP061799">
    <property type="protein sequence ID" value="QTA83174.1"/>
    <property type="molecule type" value="Genomic_DNA"/>
</dbReference>
<sequence>MAQEKDIVLIYFEDKPLVFARIEQILTDIKPDWYHVKLLLLQIPLQSVTWILRNAYINGDEFTMDGKRLRLELIESPDDTDEFDGTGEKEETQNHKQPEKGKVISFQSLRKK</sequence>
<evidence type="ECO:0000313" key="3">
    <source>
        <dbReference type="Proteomes" id="UP000663720"/>
    </source>
</evidence>
<dbReference type="Proteomes" id="UP000663720">
    <property type="component" value="Chromosome"/>
</dbReference>
<dbReference type="AlphaFoldDB" id="A0A975GJ64"/>
<protein>
    <submittedName>
        <fullName evidence="2">Uncharacterized protein</fullName>
    </submittedName>
</protein>
<organism evidence="2 3">
    <name type="scientific">Desulfonema limicola</name>
    <dbReference type="NCBI Taxonomy" id="45656"/>
    <lineage>
        <taxon>Bacteria</taxon>
        <taxon>Pseudomonadati</taxon>
        <taxon>Thermodesulfobacteriota</taxon>
        <taxon>Desulfobacteria</taxon>
        <taxon>Desulfobacterales</taxon>
        <taxon>Desulfococcaceae</taxon>
        <taxon>Desulfonema</taxon>
    </lineage>
</organism>
<evidence type="ECO:0000256" key="1">
    <source>
        <dbReference type="SAM" id="MobiDB-lite"/>
    </source>
</evidence>
<feature type="compositionally biased region" description="Basic and acidic residues" evidence="1">
    <location>
        <begin position="86"/>
        <end position="102"/>
    </location>
</feature>
<proteinExistence type="predicted"/>
<dbReference type="RefSeq" id="WP_207688989.1">
    <property type="nucleotide sequence ID" value="NZ_CP061799.1"/>
</dbReference>
<evidence type="ECO:0000313" key="2">
    <source>
        <dbReference type="EMBL" id="QTA83174.1"/>
    </source>
</evidence>